<name>A0ABW8LP09_9ACTN</name>
<dbReference type="Gene3D" id="3.90.470.20">
    <property type="entry name" value="4'-phosphopantetheinyl transferase domain"/>
    <property type="match status" value="2"/>
</dbReference>
<evidence type="ECO:0000313" key="5">
    <source>
        <dbReference type="Proteomes" id="UP001620295"/>
    </source>
</evidence>
<dbReference type="EMBL" id="JBJDQH010000005">
    <property type="protein sequence ID" value="MFK4266805.1"/>
    <property type="molecule type" value="Genomic_DNA"/>
</dbReference>
<evidence type="ECO:0000256" key="1">
    <source>
        <dbReference type="ARBA" id="ARBA00010990"/>
    </source>
</evidence>
<evidence type="ECO:0000259" key="3">
    <source>
        <dbReference type="Pfam" id="PF01648"/>
    </source>
</evidence>
<evidence type="ECO:0000256" key="2">
    <source>
        <dbReference type="ARBA" id="ARBA00022679"/>
    </source>
</evidence>
<protein>
    <submittedName>
        <fullName evidence="4">4'-phosphopantetheinyl transferase family protein</fullName>
    </submittedName>
</protein>
<dbReference type="GO" id="GO:0016740">
    <property type="term" value="F:transferase activity"/>
    <property type="evidence" value="ECO:0007669"/>
    <property type="project" value="UniProtKB-KW"/>
</dbReference>
<dbReference type="Pfam" id="PF01648">
    <property type="entry name" value="ACPS"/>
    <property type="match status" value="1"/>
</dbReference>
<dbReference type="PANTHER" id="PTHR12215">
    <property type="entry name" value="PHOSPHOPANTETHEINE TRANSFERASE"/>
    <property type="match status" value="1"/>
</dbReference>
<keyword evidence="2 4" id="KW-0808">Transferase</keyword>
<comment type="similarity">
    <text evidence="1">Belongs to the P-Pant transferase superfamily. Gsp/Sfp/HetI/AcpT family.</text>
</comment>
<comment type="caution">
    <text evidence="4">The sequence shown here is derived from an EMBL/GenBank/DDBJ whole genome shotgun (WGS) entry which is preliminary data.</text>
</comment>
<reference evidence="4 5" key="1">
    <citation type="submission" date="2024-11" db="EMBL/GenBank/DDBJ databases">
        <title>The Natural Products Discovery Center: Release of the First 8490 Sequenced Strains for Exploring Actinobacteria Biosynthetic Diversity.</title>
        <authorList>
            <person name="Kalkreuter E."/>
            <person name="Kautsar S.A."/>
            <person name="Yang D."/>
            <person name="Bader C.D."/>
            <person name="Teijaro C.N."/>
            <person name="Fluegel L."/>
            <person name="Davis C.M."/>
            <person name="Simpson J.R."/>
            <person name="Lauterbach L."/>
            <person name="Steele A.D."/>
            <person name="Gui C."/>
            <person name="Meng S."/>
            <person name="Li G."/>
            <person name="Viehrig K."/>
            <person name="Ye F."/>
            <person name="Su P."/>
            <person name="Kiefer A.F."/>
            <person name="Nichols A."/>
            <person name="Cepeda A.J."/>
            <person name="Yan W."/>
            <person name="Fan B."/>
            <person name="Jiang Y."/>
            <person name="Adhikari A."/>
            <person name="Zheng C.-J."/>
            <person name="Schuster L."/>
            <person name="Cowan T.M."/>
            <person name="Smanski M.J."/>
            <person name="Chevrette M.G."/>
            <person name="De Carvalho L.P.S."/>
            <person name="Shen B."/>
        </authorList>
    </citation>
    <scope>NUCLEOTIDE SEQUENCE [LARGE SCALE GENOMIC DNA]</scope>
    <source>
        <strain evidence="4 5">NPDC020863</strain>
    </source>
</reference>
<accession>A0ABW8LP09</accession>
<feature type="domain" description="4'-phosphopantetheinyl transferase" evidence="3">
    <location>
        <begin position="141"/>
        <end position="220"/>
    </location>
</feature>
<dbReference type="RefSeq" id="WP_404746611.1">
    <property type="nucleotide sequence ID" value="NZ_JBJDQH010000005.1"/>
</dbReference>
<gene>
    <name evidence="4" type="ORF">ACI2L5_17955</name>
</gene>
<dbReference type="Proteomes" id="UP001620295">
    <property type="component" value="Unassembled WGS sequence"/>
</dbReference>
<organism evidence="4 5">
    <name type="scientific">Streptomyces milbemycinicus</name>
    <dbReference type="NCBI Taxonomy" id="476552"/>
    <lineage>
        <taxon>Bacteria</taxon>
        <taxon>Bacillati</taxon>
        <taxon>Actinomycetota</taxon>
        <taxon>Actinomycetes</taxon>
        <taxon>Kitasatosporales</taxon>
        <taxon>Streptomycetaceae</taxon>
        <taxon>Streptomyces</taxon>
    </lineage>
</organism>
<sequence length="273" mass="30192">MTSDGPPTPLLLTGPGGPWRPVRQAYTGHGRAVVHGRWREWLPTHLQSADMDQGLPGMLDERDRRRLRTLPRPAARGRFVASRLLLKHLVAAVSGAVPEAVWIGYEPYGRPYALCAGAGRVELSLSHTGDLLVAGVSRWTRIGVDVEAARRPLRYADVGRRLCAPAERAALADLAEPERERALLRLWTLKEAYTKALGCGMRLAFAEFEFDAVVSGGGWRFAVSEVNSDRSAGSHFISSVWRQHECSVGGFGRELVERPRRFGNNRMRVYDGG</sequence>
<dbReference type="InterPro" id="IPR008278">
    <property type="entry name" value="4-PPantetheinyl_Trfase_dom"/>
</dbReference>
<proteinExistence type="inferred from homology"/>
<dbReference type="InterPro" id="IPR050559">
    <property type="entry name" value="P-Pant_transferase_sf"/>
</dbReference>
<keyword evidence="5" id="KW-1185">Reference proteome</keyword>
<dbReference type="InterPro" id="IPR037143">
    <property type="entry name" value="4-PPantetheinyl_Trfase_dom_sf"/>
</dbReference>
<dbReference type="PANTHER" id="PTHR12215:SF10">
    <property type="entry name" value="L-AMINOADIPATE-SEMIALDEHYDE DEHYDROGENASE-PHOSPHOPANTETHEINYL TRANSFERASE"/>
    <property type="match status" value="1"/>
</dbReference>
<dbReference type="SUPFAM" id="SSF56214">
    <property type="entry name" value="4'-phosphopantetheinyl transferase"/>
    <property type="match status" value="2"/>
</dbReference>
<evidence type="ECO:0000313" key="4">
    <source>
        <dbReference type="EMBL" id="MFK4266805.1"/>
    </source>
</evidence>